<dbReference type="EMBL" id="NKXS01000344">
    <property type="protein sequence ID" value="PIN24880.1"/>
    <property type="molecule type" value="Genomic_DNA"/>
</dbReference>
<dbReference type="Proteomes" id="UP000231279">
    <property type="component" value="Unassembled WGS sequence"/>
</dbReference>
<keyword evidence="2" id="KW-1185">Reference proteome</keyword>
<proteinExistence type="predicted"/>
<organism evidence="1 2">
    <name type="scientific">Handroanthus impetiginosus</name>
    <dbReference type="NCBI Taxonomy" id="429701"/>
    <lineage>
        <taxon>Eukaryota</taxon>
        <taxon>Viridiplantae</taxon>
        <taxon>Streptophyta</taxon>
        <taxon>Embryophyta</taxon>
        <taxon>Tracheophyta</taxon>
        <taxon>Spermatophyta</taxon>
        <taxon>Magnoliopsida</taxon>
        <taxon>eudicotyledons</taxon>
        <taxon>Gunneridae</taxon>
        <taxon>Pentapetalae</taxon>
        <taxon>asterids</taxon>
        <taxon>lamiids</taxon>
        <taxon>Lamiales</taxon>
        <taxon>Bignoniaceae</taxon>
        <taxon>Crescentiina</taxon>
        <taxon>Tabebuia alliance</taxon>
        <taxon>Handroanthus</taxon>
    </lineage>
</organism>
<sequence length="445" mass="49876">MLRNTVQFSPLSVNQAMTSNKMKSSPMADHQHECYSKEATVNENLYQFHEEMVFQEGNSPENAGFRFSMSQLPKWARCKVTNNSLPADTDSRLCKDGLGPDFACLESQSPSKDILEVGQQFSETLSRHLSETDSSQVSPSPPETCSRALNNRWLTIHTVCMDLLDSPDTCDVKGLKVRGSATDEISQDQFMEATHYSKRIKLSSLNSTISNPPAKPNHSDHVNLHDAPFEEHKDVDDCVKDSQESEIFNLNFGNLSTQLKMDRDKTSTMGSYMSRFLLRRELLEGRRNSLCMHIQSPIGASLRKNKRNNSNIFPVKPSSLVEDAENDSMEVPDVIIGTEMPLNVKEVNVGDQEALNGDKVREVEIVRSCEEALHNLEAAAENALQSFCKLATVYSGDEKSRGVDIQLYAEAAARLPSIEKKILSMTKLLQSTCNFQRERQGERLS</sequence>
<evidence type="ECO:0000313" key="2">
    <source>
        <dbReference type="Proteomes" id="UP000231279"/>
    </source>
</evidence>
<accession>A0A2G9I5J1</accession>
<dbReference type="AlphaFoldDB" id="A0A2G9I5J1"/>
<name>A0A2G9I5J1_9LAMI</name>
<gene>
    <name evidence="1" type="ORF">CDL12_02394</name>
</gene>
<reference evidence="2" key="1">
    <citation type="journal article" date="2018" name="Gigascience">
        <title>Genome assembly of the Pink Ipe (Handroanthus impetiginosus, Bignoniaceae), a highly valued, ecologically keystone Neotropical timber forest tree.</title>
        <authorList>
            <person name="Silva-Junior O.B."/>
            <person name="Grattapaglia D."/>
            <person name="Novaes E."/>
            <person name="Collevatti R.G."/>
        </authorList>
    </citation>
    <scope>NUCLEOTIDE SEQUENCE [LARGE SCALE GENOMIC DNA]</scope>
    <source>
        <strain evidence="2">cv. UFG-1</strain>
    </source>
</reference>
<dbReference type="OrthoDB" id="6154712at2759"/>
<protein>
    <submittedName>
        <fullName evidence="1">Uncharacterized protein</fullName>
    </submittedName>
</protein>
<evidence type="ECO:0000313" key="1">
    <source>
        <dbReference type="EMBL" id="PIN24880.1"/>
    </source>
</evidence>
<comment type="caution">
    <text evidence="1">The sequence shown here is derived from an EMBL/GenBank/DDBJ whole genome shotgun (WGS) entry which is preliminary data.</text>
</comment>